<dbReference type="GO" id="GO:0004029">
    <property type="term" value="F:aldehyde dehydrogenase (NAD+) activity"/>
    <property type="evidence" value="ECO:0007669"/>
    <property type="project" value="UniProtKB-EC"/>
</dbReference>
<dbReference type="InterPro" id="IPR015590">
    <property type="entry name" value="Aldehyde_DH_dom"/>
</dbReference>
<reference evidence="2" key="1">
    <citation type="submission" date="2023-01" db="EMBL/GenBank/DDBJ databases">
        <title>Genome assembly of the deep-sea coral Lophelia pertusa.</title>
        <authorList>
            <person name="Herrera S."/>
            <person name="Cordes E."/>
        </authorList>
    </citation>
    <scope>NUCLEOTIDE SEQUENCE</scope>
    <source>
        <strain evidence="2">USNM1676648</strain>
        <tissue evidence="2">Polyp</tissue>
    </source>
</reference>
<dbReference type="Gene3D" id="3.40.605.10">
    <property type="entry name" value="Aldehyde Dehydrogenase, Chain A, domain 1"/>
    <property type="match status" value="1"/>
</dbReference>
<protein>
    <submittedName>
        <fullName evidence="2">Aldehyde dehydrogenase, mitochondrial</fullName>
        <ecNumber evidence="2">1.2.1.3</ecNumber>
    </submittedName>
</protein>
<sequence>MQAWKLAPALATGNVVVMKPAEQTPLTALYVASLVAEFSYLDSKSKTFALQLVVSVLQLACYKWARFVAPGQRCFVEEPIYDEFVKRSVERAKNRVVGNPFDLKTEQGPQVDGTQFGRIMAMIDSGNKEGAKLECGGAQHGDKGFFIQPTVFSDVQDDMRIAKERLVVTSVSGATAIQPKLQNPEY</sequence>
<gene>
    <name evidence="2" type="primary">ALDH2_4</name>
    <name evidence="2" type="ORF">OS493_028077</name>
</gene>
<dbReference type="InterPro" id="IPR016162">
    <property type="entry name" value="Ald_DH_N"/>
</dbReference>
<dbReference type="AlphaFoldDB" id="A0A9W9ZKH8"/>
<dbReference type="Pfam" id="PF00171">
    <property type="entry name" value="Aldedh"/>
    <property type="match status" value="2"/>
</dbReference>
<dbReference type="Proteomes" id="UP001163046">
    <property type="component" value="Unassembled WGS sequence"/>
</dbReference>
<organism evidence="2 3">
    <name type="scientific">Desmophyllum pertusum</name>
    <dbReference type="NCBI Taxonomy" id="174260"/>
    <lineage>
        <taxon>Eukaryota</taxon>
        <taxon>Metazoa</taxon>
        <taxon>Cnidaria</taxon>
        <taxon>Anthozoa</taxon>
        <taxon>Hexacorallia</taxon>
        <taxon>Scleractinia</taxon>
        <taxon>Caryophylliina</taxon>
        <taxon>Caryophylliidae</taxon>
        <taxon>Desmophyllum</taxon>
    </lineage>
</organism>
<dbReference type="PANTHER" id="PTHR11699">
    <property type="entry name" value="ALDEHYDE DEHYDROGENASE-RELATED"/>
    <property type="match status" value="1"/>
</dbReference>
<dbReference type="Gene3D" id="3.40.309.10">
    <property type="entry name" value="Aldehyde Dehydrogenase, Chain A, domain 2"/>
    <property type="match status" value="1"/>
</dbReference>
<name>A0A9W9ZKH8_9CNID</name>
<feature type="domain" description="Aldehyde dehydrogenase" evidence="1">
    <location>
        <begin position="71"/>
        <end position="164"/>
    </location>
</feature>
<dbReference type="OrthoDB" id="310895at2759"/>
<evidence type="ECO:0000259" key="1">
    <source>
        <dbReference type="Pfam" id="PF00171"/>
    </source>
</evidence>
<feature type="domain" description="Aldehyde dehydrogenase" evidence="1">
    <location>
        <begin position="2"/>
        <end position="37"/>
    </location>
</feature>
<evidence type="ECO:0000313" key="2">
    <source>
        <dbReference type="EMBL" id="KAJ7383401.1"/>
    </source>
</evidence>
<accession>A0A9W9ZKH8</accession>
<dbReference type="EC" id="1.2.1.3" evidence="2"/>
<proteinExistence type="predicted"/>
<keyword evidence="2" id="KW-0560">Oxidoreductase</keyword>
<dbReference type="InterPro" id="IPR016163">
    <property type="entry name" value="Ald_DH_C"/>
</dbReference>
<dbReference type="InterPro" id="IPR016161">
    <property type="entry name" value="Ald_DH/histidinol_DH"/>
</dbReference>
<comment type="caution">
    <text evidence="2">The sequence shown here is derived from an EMBL/GenBank/DDBJ whole genome shotgun (WGS) entry which is preliminary data.</text>
</comment>
<dbReference type="SUPFAM" id="SSF53720">
    <property type="entry name" value="ALDH-like"/>
    <property type="match status" value="1"/>
</dbReference>
<evidence type="ECO:0000313" key="3">
    <source>
        <dbReference type="Proteomes" id="UP001163046"/>
    </source>
</evidence>
<keyword evidence="3" id="KW-1185">Reference proteome</keyword>
<dbReference type="EMBL" id="MU825899">
    <property type="protein sequence ID" value="KAJ7383401.1"/>
    <property type="molecule type" value="Genomic_DNA"/>
</dbReference>